<feature type="non-terminal residue" evidence="1">
    <location>
        <position position="1"/>
    </location>
</feature>
<feature type="non-terminal residue" evidence="1">
    <location>
        <position position="63"/>
    </location>
</feature>
<comment type="caution">
    <text evidence="1">The sequence shown here is derived from an EMBL/GenBank/DDBJ whole genome shotgun (WGS) entry which is preliminary data.</text>
</comment>
<dbReference type="Proteomes" id="UP000681967">
    <property type="component" value="Unassembled WGS sequence"/>
</dbReference>
<dbReference type="Proteomes" id="UP000676336">
    <property type="component" value="Unassembled WGS sequence"/>
</dbReference>
<name>A0A8S2VX76_9BILA</name>
<reference evidence="1" key="1">
    <citation type="submission" date="2021-02" db="EMBL/GenBank/DDBJ databases">
        <authorList>
            <person name="Nowell W R."/>
        </authorList>
    </citation>
    <scope>NUCLEOTIDE SEQUENCE</scope>
</reference>
<evidence type="ECO:0008006" key="4">
    <source>
        <dbReference type="Google" id="ProtNLM"/>
    </source>
</evidence>
<organism evidence="1 3">
    <name type="scientific">Rotaria magnacalcarata</name>
    <dbReference type="NCBI Taxonomy" id="392030"/>
    <lineage>
        <taxon>Eukaryota</taxon>
        <taxon>Metazoa</taxon>
        <taxon>Spiralia</taxon>
        <taxon>Gnathifera</taxon>
        <taxon>Rotifera</taxon>
        <taxon>Eurotatoria</taxon>
        <taxon>Bdelloidea</taxon>
        <taxon>Philodinida</taxon>
        <taxon>Philodinidae</taxon>
        <taxon>Rotaria</taxon>
    </lineage>
</organism>
<dbReference type="AlphaFoldDB" id="A0A8S2VX76"/>
<evidence type="ECO:0000313" key="2">
    <source>
        <dbReference type="EMBL" id="CAF4947029.1"/>
    </source>
</evidence>
<evidence type="ECO:0000313" key="1">
    <source>
        <dbReference type="EMBL" id="CAF4403961.1"/>
    </source>
</evidence>
<sequence length="63" mass="6763">WIIESDGGAPIVRSEVLYAKAKADSSFEAEGAFSTPVSIDASVSEYEIAQLKPSTNYIVIVKL</sequence>
<proteinExistence type="predicted"/>
<protein>
    <recommendedName>
        <fullName evidence="4">Fibronectin type-III domain-containing protein</fullName>
    </recommendedName>
</protein>
<accession>A0A8S2VX76</accession>
<evidence type="ECO:0000313" key="3">
    <source>
        <dbReference type="Proteomes" id="UP000681967"/>
    </source>
</evidence>
<dbReference type="EMBL" id="CAJOBH010056429">
    <property type="protein sequence ID" value="CAF4403961.1"/>
    <property type="molecule type" value="Genomic_DNA"/>
</dbReference>
<gene>
    <name evidence="1" type="ORF">BYL167_LOCUS31675</name>
    <name evidence="2" type="ORF">SMN809_LOCUS53921</name>
</gene>
<dbReference type="EMBL" id="CAJOBI010186799">
    <property type="protein sequence ID" value="CAF4947029.1"/>
    <property type="molecule type" value="Genomic_DNA"/>
</dbReference>